<dbReference type="InterPro" id="IPR038726">
    <property type="entry name" value="PDDEXK_AddAB-type"/>
</dbReference>
<reference evidence="2 3" key="1">
    <citation type="submission" date="2022-03" db="EMBL/GenBank/DDBJ databases">
        <authorList>
            <person name="He Y."/>
        </authorList>
    </citation>
    <scope>NUCLEOTIDE SEQUENCE [LARGE SCALE GENOMIC DNA]</scope>
    <source>
        <strain evidence="2 3">TK19116</strain>
    </source>
</reference>
<dbReference type="SUPFAM" id="SSF52540">
    <property type="entry name" value="P-loop containing nucleoside triphosphate hydrolases"/>
    <property type="match status" value="1"/>
</dbReference>
<dbReference type="InterPro" id="IPR014153">
    <property type="entry name" value="Ds_break_AddB"/>
</dbReference>
<sequence length="982" mass="106642">MAENWGGYFALPCGVDFAIGFVDGLMARFRNQPPEALAQVTVWLNSGRTLNPVREALAARGPLLMPSLRVVTDLGVGRGGPVEAPLSRQLQLARLIAEVIAARPDLGRGQSIPELARSLSTLMVEMQTEGRDADALNAIDPGDHARHWQAALAFLKIAAGFHLGQGAPDRPARQRHAAETLAEDWAAGADLPEAPVIVAGSTGSHGATRLFMQAVAGLPNGAVVLPGFDFDQPDSVWQALDAVSEDHPQARFSPFRETFGVRHWTTGAKAPCPERNRLVSLALRPAPVTDQWIADGPSLGDLRPATKNLSLIEADQPGEEAEAIAALIRAEVEEGRQITLIAADRGLTRRVASVLGRWRIVPDDSAGQPLPLSPTGLLMRHIAALPGQRLTPDVLLVLLKHPLALTGSTRLPRNAALLQVRDLELRLRRHGPTFPDGDALRNWGDKGNENRKIFAGWLAALLDRIGPWATDRALRPVAERLRDVVIVAETLAAGPDGSVEASELWDGDAGALAGGVLDLIATHADKAPPMSAGDFADLLYAELQGQALRRDPAAHPLVLFRGPREARTAGHGTVILAGLNEGSWPQALSPDPWLSRPMRQAAGLPLPERQIGLAAHDFQQAIGAERVILTRARRDAEAETIPSRWLNRLVNLLDGLPDQGGKEALEAMRARGCHWLDIAHVVAKPRMKLDRAPRPAPIPPAPAFAQLSVTEIARLIRDPYAIYARRVLGLQPLDPLRAEPDAAERGQVLHRIVERMLKDGLDASLSSDDLRDRLLKASREVMATEVPWPSACAFWQARMEGIARQIAQDEHDRLQEGEPVQIEDRGALALDLPGGASFTLTARADRIDRLRDGRAHVYDYKSGTPPTPKQMDHFDKQLPLQAVMVERGAFPDIGPTEVAGVSYIQLGGEGKTKPRAISPDMLDETWTRFGALIEAYLLGGAGFVARRALMLRSDRSDYDHLSRFGEWDLSDDPDRRKVGVHG</sequence>
<evidence type="ECO:0000313" key="3">
    <source>
        <dbReference type="Proteomes" id="UP001203945"/>
    </source>
</evidence>
<feature type="domain" description="PD-(D/E)XK endonuclease-like" evidence="1">
    <location>
        <begin position="706"/>
        <end position="919"/>
    </location>
</feature>
<organism evidence="2 3">
    <name type="scientific">Paracoccus albicereus</name>
    <dbReference type="NCBI Taxonomy" id="2922394"/>
    <lineage>
        <taxon>Bacteria</taxon>
        <taxon>Pseudomonadati</taxon>
        <taxon>Pseudomonadota</taxon>
        <taxon>Alphaproteobacteria</taxon>
        <taxon>Rhodobacterales</taxon>
        <taxon>Paracoccaceae</taxon>
        <taxon>Paracoccus</taxon>
    </lineage>
</organism>
<name>A0ABT1MTR7_9RHOB</name>
<protein>
    <submittedName>
        <fullName evidence="2">Double-strand break repair protein AddB</fullName>
    </submittedName>
</protein>
<dbReference type="RefSeq" id="WP_255330103.1">
    <property type="nucleotide sequence ID" value="NZ_JAKZEU010000004.1"/>
</dbReference>
<keyword evidence="3" id="KW-1185">Reference proteome</keyword>
<accession>A0ABT1MTR7</accession>
<dbReference type="EMBL" id="JAKZEU010000004">
    <property type="protein sequence ID" value="MCQ0971089.1"/>
    <property type="molecule type" value="Genomic_DNA"/>
</dbReference>
<dbReference type="Gene3D" id="3.90.320.10">
    <property type="match status" value="1"/>
</dbReference>
<evidence type="ECO:0000259" key="1">
    <source>
        <dbReference type="Pfam" id="PF12705"/>
    </source>
</evidence>
<gene>
    <name evidence="2" type="primary">addB</name>
    <name evidence="2" type="ORF">MLD63_11710</name>
</gene>
<dbReference type="Proteomes" id="UP001203945">
    <property type="component" value="Unassembled WGS sequence"/>
</dbReference>
<proteinExistence type="predicted"/>
<comment type="caution">
    <text evidence="2">The sequence shown here is derived from an EMBL/GenBank/DDBJ whole genome shotgun (WGS) entry which is preliminary data.</text>
</comment>
<dbReference type="InterPro" id="IPR027417">
    <property type="entry name" value="P-loop_NTPase"/>
</dbReference>
<dbReference type="InterPro" id="IPR011604">
    <property type="entry name" value="PDDEXK-like_dom_sf"/>
</dbReference>
<dbReference type="NCBIfam" id="TIGR02786">
    <property type="entry name" value="addB_alphas"/>
    <property type="match status" value="1"/>
</dbReference>
<evidence type="ECO:0000313" key="2">
    <source>
        <dbReference type="EMBL" id="MCQ0971089.1"/>
    </source>
</evidence>
<dbReference type="Pfam" id="PF12705">
    <property type="entry name" value="PDDEXK_1"/>
    <property type="match status" value="1"/>
</dbReference>